<reference evidence="10 11" key="1">
    <citation type="submission" date="2019-07" db="EMBL/GenBank/DDBJ databases">
        <title>Thalassofilum flectens gen. nov., sp. nov., a novel moderate thermophilic anaerobe from a shallow sea hot spring in Kunashir Island (Russia), representing a new family in the order Bacteroidales, and proposal of Thalassofilacea fam. nov.</title>
        <authorList>
            <person name="Kochetkova T.V."/>
            <person name="Podosokorskaya O.A."/>
            <person name="Novikov A."/>
            <person name="Elcheninov A.G."/>
            <person name="Toshchakov S.V."/>
            <person name="Kublanov I.V."/>
        </authorList>
    </citation>
    <scope>NUCLEOTIDE SEQUENCE [LARGE SCALE GENOMIC DNA]</scope>
    <source>
        <strain evidence="10 11">38-H</strain>
    </source>
</reference>
<evidence type="ECO:0000256" key="7">
    <source>
        <dbReference type="ARBA" id="ARBA00048670"/>
    </source>
</evidence>
<dbReference type="EMBL" id="CP041345">
    <property type="protein sequence ID" value="QKG79373.1"/>
    <property type="molecule type" value="Genomic_DNA"/>
</dbReference>
<evidence type="ECO:0000256" key="1">
    <source>
        <dbReference type="ARBA" id="ARBA00004974"/>
    </source>
</evidence>
<dbReference type="InterPro" id="IPR004789">
    <property type="entry name" value="Acetalactate_synth_ssu"/>
</dbReference>
<feature type="domain" description="ACT" evidence="9">
    <location>
        <begin position="7"/>
        <end position="81"/>
    </location>
</feature>
<dbReference type="Pfam" id="PF10369">
    <property type="entry name" value="ALS_ss_C"/>
    <property type="match status" value="1"/>
</dbReference>
<evidence type="ECO:0000256" key="3">
    <source>
        <dbReference type="ARBA" id="ARBA00006341"/>
    </source>
</evidence>
<dbReference type="Proteomes" id="UP000500961">
    <property type="component" value="Chromosome"/>
</dbReference>
<keyword evidence="8 10" id="KW-0808">Transferase</keyword>
<evidence type="ECO:0000256" key="2">
    <source>
        <dbReference type="ARBA" id="ARBA00005025"/>
    </source>
</evidence>
<dbReference type="Pfam" id="PF22629">
    <property type="entry name" value="ACT_AHAS_ss"/>
    <property type="match status" value="1"/>
</dbReference>
<dbReference type="KEGG" id="ttz:FHG85_03520"/>
<dbReference type="PROSITE" id="PS51671">
    <property type="entry name" value="ACT"/>
    <property type="match status" value="1"/>
</dbReference>
<dbReference type="SUPFAM" id="SSF55021">
    <property type="entry name" value="ACT-like"/>
    <property type="match status" value="2"/>
</dbReference>
<comment type="pathway">
    <text evidence="2 8">Amino-acid biosynthesis; L-valine biosynthesis; L-valine from pyruvate: step 1/4.</text>
</comment>
<dbReference type="InterPro" id="IPR054480">
    <property type="entry name" value="AHAS_small-like_ACT"/>
</dbReference>
<dbReference type="UniPathway" id="UPA00049">
    <property type="reaction ID" value="UER00059"/>
</dbReference>
<evidence type="ECO:0000256" key="4">
    <source>
        <dbReference type="ARBA" id="ARBA00011744"/>
    </source>
</evidence>
<evidence type="ECO:0000256" key="8">
    <source>
        <dbReference type="RuleBase" id="RU368092"/>
    </source>
</evidence>
<dbReference type="PANTHER" id="PTHR30239:SF0">
    <property type="entry name" value="ACETOLACTATE SYNTHASE SMALL SUBUNIT 1, CHLOROPLASTIC"/>
    <property type="match status" value="1"/>
</dbReference>
<protein>
    <recommendedName>
        <fullName evidence="8">Acetolactate synthase small subunit</fullName>
        <shortName evidence="8">AHAS</shortName>
        <shortName evidence="8">ALS</shortName>
        <ecNumber evidence="8">2.2.1.6</ecNumber>
    </recommendedName>
    <alternativeName>
        <fullName evidence="8">Acetohydroxy-acid synthase small subunit</fullName>
    </alternativeName>
</protein>
<evidence type="ECO:0000259" key="9">
    <source>
        <dbReference type="PROSITE" id="PS51671"/>
    </source>
</evidence>
<dbReference type="InterPro" id="IPR045865">
    <property type="entry name" value="ACT-like_dom_sf"/>
</dbReference>
<dbReference type="GO" id="GO:0009099">
    <property type="term" value="P:L-valine biosynthetic process"/>
    <property type="evidence" value="ECO:0007669"/>
    <property type="project" value="UniProtKB-UniRule"/>
</dbReference>
<dbReference type="RefSeq" id="WP_173073053.1">
    <property type="nucleotide sequence ID" value="NZ_CP041345.1"/>
</dbReference>
<keyword evidence="5 8" id="KW-0028">Amino-acid biosynthesis</keyword>
<gene>
    <name evidence="10" type="primary">ilvN</name>
    <name evidence="10" type="ORF">FHG85_03520</name>
</gene>
<evidence type="ECO:0000256" key="5">
    <source>
        <dbReference type="ARBA" id="ARBA00022605"/>
    </source>
</evidence>
<dbReference type="InterPro" id="IPR027271">
    <property type="entry name" value="Acetolactate_synth/TF_NikR_C"/>
</dbReference>
<dbReference type="InterPro" id="IPR002912">
    <property type="entry name" value="ACT_dom"/>
</dbReference>
<keyword evidence="6 8" id="KW-0100">Branched-chain amino acid biosynthesis</keyword>
<comment type="similarity">
    <text evidence="3 8">Belongs to the acetolactate synthase small subunit family.</text>
</comment>
<dbReference type="GO" id="GO:0005829">
    <property type="term" value="C:cytosol"/>
    <property type="evidence" value="ECO:0007669"/>
    <property type="project" value="TreeGrafter"/>
</dbReference>
<dbReference type="PANTHER" id="PTHR30239">
    <property type="entry name" value="ACETOLACTATE SYNTHASE SMALL SUBUNIT"/>
    <property type="match status" value="1"/>
</dbReference>
<dbReference type="InterPro" id="IPR039557">
    <property type="entry name" value="AHAS_ACT"/>
</dbReference>
<dbReference type="GO" id="GO:0009097">
    <property type="term" value="P:isoleucine biosynthetic process"/>
    <property type="evidence" value="ECO:0007669"/>
    <property type="project" value="UniProtKB-UniRule"/>
</dbReference>
<dbReference type="NCBIfam" id="TIGR00119">
    <property type="entry name" value="acolac_sm"/>
    <property type="match status" value="1"/>
</dbReference>
<evidence type="ECO:0000313" key="10">
    <source>
        <dbReference type="EMBL" id="QKG79373.1"/>
    </source>
</evidence>
<keyword evidence="11" id="KW-1185">Reference proteome</keyword>
<comment type="subunit">
    <text evidence="4 8">Dimer of large and small chains.</text>
</comment>
<proteinExistence type="inferred from homology"/>
<dbReference type="InterPro" id="IPR019455">
    <property type="entry name" value="Acetolactate_synth_ssu_C"/>
</dbReference>
<dbReference type="AlphaFoldDB" id="A0A7D3XYQ8"/>
<organism evidence="10 11">
    <name type="scientific">Tenuifilum thalassicum</name>
    <dbReference type="NCBI Taxonomy" id="2590900"/>
    <lineage>
        <taxon>Bacteria</taxon>
        <taxon>Pseudomonadati</taxon>
        <taxon>Bacteroidota</taxon>
        <taxon>Bacteroidia</taxon>
        <taxon>Bacteroidales</taxon>
        <taxon>Tenuifilaceae</taxon>
        <taxon>Tenuifilum</taxon>
    </lineage>
</organism>
<dbReference type="EC" id="2.2.1.6" evidence="8"/>
<accession>A0A7D3XYQ8</accession>
<sequence length="189" mass="21460">MNEKEFTISIFTENRVGILNHITIVLTRRQLNIESVTTSESAVEGVQLINLVVKTTYEKVRKVAKQIEKIIEVIKVFVNSSNDVISREIALFKLSAKVILSNDVVDLIMKTHNAKFIEINSEFMVVEKVGSVDEIKKLFCALKPFGILQFARSGRVAVTRQVKEFQDYLSEVDSAFNCKEYKNATVELL</sequence>
<dbReference type="GO" id="GO:0003984">
    <property type="term" value="F:acetolactate synthase activity"/>
    <property type="evidence" value="ECO:0007669"/>
    <property type="project" value="UniProtKB-UniRule"/>
</dbReference>
<comment type="pathway">
    <text evidence="1 8">Amino-acid biosynthesis; L-isoleucine biosynthesis; L-isoleucine from 2-oxobutanoate: step 1/4.</text>
</comment>
<evidence type="ECO:0000313" key="11">
    <source>
        <dbReference type="Proteomes" id="UP000500961"/>
    </source>
</evidence>
<evidence type="ECO:0000256" key="6">
    <source>
        <dbReference type="ARBA" id="ARBA00023304"/>
    </source>
</evidence>
<comment type="function">
    <text evidence="8">Catalyzes the conversion of 2 pyruvate molecules into acetolactate in the first common step of the biosynthetic pathway of the branched-amino acids such as leucine, isoleucine, and valine.</text>
</comment>
<dbReference type="UniPathway" id="UPA00047">
    <property type="reaction ID" value="UER00055"/>
</dbReference>
<dbReference type="GO" id="GO:1990610">
    <property type="term" value="F:acetolactate synthase regulator activity"/>
    <property type="evidence" value="ECO:0007669"/>
    <property type="project" value="UniProtKB-UniRule"/>
</dbReference>
<dbReference type="Gene3D" id="3.30.70.260">
    <property type="match status" value="1"/>
</dbReference>
<name>A0A7D3XYQ8_9BACT</name>
<dbReference type="CDD" id="cd04878">
    <property type="entry name" value="ACT_AHAS"/>
    <property type="match status" value="1"/>
</dbReference>
<comment type="catalytic activity">
    <reaction evidence="7 8">
        <text>2 pyruvate + H(+) = (2S)-2-acetolactate + CO2</text>
        <dbReference type="Rhea" id="RHEA:25249"/>
        <dbReference type="ChEBI" id="CHEBI:15361"/>
        <dbReference type="ChEBI" id="CHEBI:15378"/>
        <dbReference type="ChEBI" id="CHEBI:16526"/>
        <dbReference type="ChEBI" id="CHEBI:58476"/>
        <dbReference type="EC" id="2.2.1.6"/>
    </reaction>
</comment>
<dbReference type="Gene3D" id="3.30.70.1150">
    <property type="entry name" value="ACT-like. Chain A, domain 2"/>
    <property type="match status" value="1"/>
</dbReference>